<dbReference type="PATRIC" id="fig|1328313.3.peg.718"/>
<comment type="caution">
    <text evidence="2">The sequence shown here is derived from an EMBL/GenBank/DDBJ whole genome shotgun (WGS) entry which is preliminary data.</text>
</comment>
<gene>
    <name evidence="2" type="ORF">DS2_03465</name>
</gene>
<feature type="signal peptide" evidence="1">
    <location>
        <begin position="1"/>
        <end position="26"/>
    </location>
</feature>
<reference evidence="2 3" key="1">
    <citation type="journal article" date="2014" name="Genome Announc.">
        <title>Draft Genome Sequence of the Agar-Degrading Bacterium Catenovulum sp. Strain DS-2, Isolated from Intestines of Haliotis diversicolor.</title>
        <authorList>
            <person name="Shan D."/>
            <person name="Li X."/>
            <person name="Gu Z."/>
            <person name="Wei G."/>
            <person name="Gao Z."/>
            <person name="Shao Z."/>
        </authorList>
    </citation>
    <scope>NUCLEOTIDE SEQUENCE [LARGE SCALE GENOMIC DNA]</scope>
    <source>
        <strain evidence="2 3">DS-2</strain>
    </source>
</reference>
<name>W7R1L9_9ALTE</name>
<dbReference type="STRING" id="1328313.DS2_03465"/>
<evidence type="ECO:0000313" key="3">
    <source>
        <dbReference type="Proteomes" id="UP000019276"/>
    </source>
</evidence>
<evidence type="ECO:0000256" key="1">
    <source>
        <dbReference type="SAM" id="SignalP"/>
    </source>
</evidence>
<dbReference type="AlphaFoldDB" id="W7R1L9"/>
<accession>W7R1L9</accession>
<keyword evidence="1" id="KW-0732">Signal</keyword>
<proteinExistence type="predicted"/>
<dbReference type="Proteomes" id="UP000019276">
    <property type="component" value="Unassembled WGS sequence"/>
</dbReference>
<protein>
    <submittedName>
        <fullName evidence="2">Uncharacterized protein</fullName>
    </submittedName>
</protein>
<dbReference type="eggNOG" id="COG0834">
    <property type="taxonomic scope" value="Bacteria"/>
</dbReference>
<dbReference type="Gene3D" id="3.40.190.10">
    <property type="entry name" value="Periplasmic binding protein-like II"/>
    <property type="match status" value="2"/>
</dbReference>
<organism evidence="2 3">
    <name type="scientific">Catenovulum agarivorans DS-2</name>
    <dbReference type="NCBI Taxonomy" id="1328313"/>
    <lineage>
        <taxon>Bacteria</taxon>
        <taxon>Pseudomonadati</taxon>
        <taxon>Pseudomonadota</taxon>
        <taxon>Gammaproteobacteria</taxon>
        <taxon>Alteromonadales</taxon>
        <taxon>Alteromonadaceae</taxon>
        <taxon>Catenovulum</taxon>
    </lineage>
</organism>
<evidence type="ECO:0000313" key="2">
    <source>
        <dbReference type="EMBL" id="EWH11535.1"/>
    </source>
</evidence>
<feature type="chain" id="PRO_5004898694" evidence="1">
    <location>
        <begin position="27"/>
        <end position="290"/>
    </location>
</feature>
<sequence length="290" mass="33443">MFNIISKSKLCLTLALSVWWSSCVNANQPVVIKHNKIDSPKEEYQFGLLKLALSYSAHNYQLNESPTYLTQQKLMSDLGSNNVHVAWVGTSSQYEQNFQPIRVPLFKGLLGYRIFLIKPENQQHFEHVHSVEDLANLTAGQVRTWVDTQILQQADLPVVTANKFGNLFYMLEGERFDYFPRSVYSAFAEKQKFPELGLSVEDNLILMYTLPAYFFVNKDNTALYHEITAGLQQAIEDGSFDDYMYNHPLIKDALELSNIQNRKVIKLNNPYLPPQTPIDDQRLWFNVAKH</sequence>
<dbReference type="EMBL" id="ARZY01000004">
    <property type="protein sequence ID" value="EWH11535.1"/>
    <property type="molecule type" value="Genomic_DNA"/>
</dbReference>
<keyword evidence="3" id="KW-1185">Reference proteome</keyword>
<dbReference type="PROSITE" id="PS51257">
    <property type="entry name" value="PROKAR_LIPOPROTEIN"/>
    <property type="match status" value="1"/>
</dbReference>
<dbReference type="SUPFAM" id="SSF53850">
    <property type="entry name" value="Periplasmic binding protein-like II"/>
    <property type="match status" value="1"/>
</dbReference>
<dbReference type="RefSeq" id="WP_235188537.1">
    <property type="nucleotide sequence ID" value="NZ_ARZY01000004.1"/>
</dbReference>